<dbReference type="AlphaFoldDB" id="A0A368NL26"/>
<name>A0A368NL26_9GAMM</name>
<reference evidence="1 2" key="1">
    <citation type="submission" date="2018-07" db="EMBL/GenBank/DDBJ databases">
        <title>Corallincola holothuriorum sp. nov., a new facultative anaerobe isolated from sea cucumber Apostichopus japonicus.</title>
        <authorList>
            <person name="Xia H."/>
        </authorList>
    </citation>
    <scope>NUCLEOTIDE SEQUENCE [LARGE SCALE GENOMIC DNA]</scope>
    <source>
        <strain evidence="1 2">C4</strain>
    </source>
</reference>
<dbReference type="InterPro" id="IPR036567">
    <property type="entry name" value="RHF-like"/>
</dbReference>
<dbReference type="OrthoDB" id="121633at2"/>
<dbReference type="InterPro" id="IPR003489">
    <property type="entry name" value="RHF/RaiA"/>
</dbReference>
<keyword evidence="2" id="KW-1185">Reference proteome</keyword>
<comment type="caution">
    <text evidence="1">The sequence shown here is derived from an EMBL/GenBank/DDBJ whole genome shotgun (WGS) entry which is preliminary data.</text>
</comment>
<gene>
    <name evidence="1" type="ORF">DU002_05945</name>
</gene>
<dbReference type="Pfam" id="PF02482">
    <property type="entry name" value="Ribosomal_S30AE"/>
    <property type="match status" value="1"/>
</dbReference>
<dbReference type="SUPFAM" id="SSF69754">
    <property type="entry name" value="Ribosome binding protein Y (YfiA homologue)"/>
    <property type="match status" value="1"/>
</dbReference>
<proteinExistence type="predicted"/>
<evidence type="ECO:0000313" key="2">
    <source>
        <dbReference type="Proteomes" id="UP000252558"/>
    </source>
</evidence>
<accession>A0A368NL26</accession>
<sequence length="144" mass="16296">MQIDMQSRDLPLTPPIQDYIRRRLSFALGSQYESIRHITVRLSDINGPRGGTDMRCQILIKLNSKAEVVIEDTQSQIRVAIDRAASRASRTVTRKVARIREKAINAPDFSASPSSEQSKAYIDKLLNDDVEFYFNTAPKQGVEQ</sequence>
<protein>
    <submittedName>
        <fullName evidence="1">HPF/RaiA family ribosome-associated protein</fullName>
    </submittedName>
</protein>
<evidence type="ECO:0000313" key="1">
    <source>
        <dbReference type="EMBL" id="RCU50866.1"/>
    </source>
</evidence>
<dbReference type="Gene3D" id="3.30.160.100">
    <property type="entry name" value="Ribosome hibernation promotion factor-like"/>
    <property type="match status" value="1"/>
</dbReference>
<dbReference type="Proteomes" id="UP000252558">
    <property type="component" value="Unassembled WGS sequence"/>
</dbReference>
<dbReference type="EMBL" id="QPID01000003">
    <property type="protein sequence ID" value="RCU50866.1"/>
    <property type="molecule type" value="Genomic_DNA"/>
</dbReference>
<dbReference type="RefSeq" id="WP_114337461.1">
    <property type="nucleotide sequence ID" value="NZ_QPID01000003.1"/>
</dbReference>
<organism evidence="1 2">
    <name type="scientific">Corallincola holothuriorum</name>
    <dbReference type="NCBI Taxonomy" id="2282215"/>
    <lineage>
        <taxon>Bacteria</taxon>
        <taxon>Pseudomonadati</taxon>
        <taxon>Pseudomonadota</taxon>
        <taxon>Gammaproteobacteria</taxon>
        <taxon>Alteromonadales</taxon>
        <taxon>Psychromonadaceae</taxon>
        <taxon>Corallincola</taxon>
    </lineage>
</organism>